<protein>
    <submittedName>
        <fullName evidence="1">Terminase small subunit</fullName>
    </submittedName>
</protein>
<name>A0A6J5LBT5_9CAUD</name>
<reference evidence="1" key="1">
    <citation type="submission" date="2020-04" db="EMBL/GenBank/DDBJ databases">
        <authorList>
            <person name="Chiriac C."/>
            <person name="Salcher M."/>
            <person name="Ghai R."/>
            <person name="Kavagutti S V."/>
        </authorList>
    </citation>
    <scope>NUCLEOTIDE SEQUENCE</scope>
</reference>
<gene>
    <name evidence="1" type="ORF">UFOVP136_25</name>
</gene>
<evidence type="ECO:0000313" key="1">
    <source>
        <dbReference type="EMBL" id="CAB4132058.1"/>
    </source>
</evidence>
<proteinExistence type="predicted"/>
<dbReference type="GO" id="GO:0051276">
    <property type="term" value="P:chromosome organization"/>
    <property type="evidence" value="ECO:0007669"/>
    <property type="project" value="InterPro"/>
</dbReference>
<organism evidence="1">
    <name type="scientific">uncultured Caudovirales phage</name>
    <dbReference type="NCBI Taxonomy" id="2100421"/>
    <lineage>
        <taxon>Viruses</taxon>
        <taxon>Duplodnaviria</taxon>
        <taxon>Heunggongvirae</taxon>
        <taxon>Uroviricota</taxon>
        <taxon>Caudoviricetes</taxon>
        <taxon>Peduoviridae</taxon>
        <taxon>Maltschvirus</taxon>
        <taxon>Maltschvirus maltsch</taxon>
    </lineage>
</organism>
<dbReference type="Gene3D" id="1.10.10.1400">
    <property type="entry name" value="Terminase, small subunit, N-terminal DNA-binding domain, HTH motif"/>
    <property type="match status" value="1"/>
</dbReference>
<sequence>MIPLTAKQEAFCQNIVDGCTQLEAYRRAYDSEKMTDNSISCAAYQLMNNSRITHRIQQLRDLLAERLLFPRIERLEILKGIAQSGERDGDRINSIKVFSEMIGDNAPQKIVIDHSGTIETTKSLEQLTDDELANIASSGSE</sequence>
<accession>A0A6J5LBT5</accession>
<dbReference type="InterPro" id="IPR038713">
    <property type="entry name" value="Terminase_Gp1_N_sf"/>
</dbReference>
<dbReference type="EMBL" id="LR796257">
    <property type="protein sequence ID" value="CAB4132058.1"/>
    <property type="molecule type" value="Genomic_DNA"/>
</dbReference>